<dbReference type="Proteomes" id="UP000279307">
    <property type="component" value="Chromosome 3"/>
</dbReference>
<comment type="caution">
    <text evidence="11">The sequence shown here is derived from an EMBL/GenBank/DDBJ whole genome shotgun (WGS) entry which is preliminary data.</text>
</comment>
<organism evidence="11">
    <name type="scientific">Ooceraea biroi</name>
    <name type="common">Clonal raider ant</name>
    <name type="synonym">Cerapachys biroi</name>
    <dbReference type="NCBI Taxonomy" id="2015173"/>
    <lineage>
        <taxon>Eukaryota</taxon>
        <taxon>Metazoa</taxon>
        <taxon>Ecdysozoa</taxon>
        <taxon>Arthropoda</taxon>
        <taxon>Hexapoda</taxon>
        <taxon>Insecta</taxon>
        <taxon>Pterygota</taxon>
        <taxon>Neoptera</taxon>
        <taxon>Endopterygota</taxon>
        <taxon>Hymenoptera</taxon>
        <taxon>Apocrita</taxon>
        <taxon>Aculeata</taxon>
        <taxon>Formicoidea</taxon>
        <taxon>Formicidae</taxon>
        <taxon>Dorylinae</taxon>
        <taxon>Ooceraea</taxon>
    </lineage>
</organism>
<evidence type="ECO:0000256" key="8">
    <source>
        <dbReference type="ARBA" id="ARBA00023170"/>
    </source>
</evidence>
<dbReference type="PANTHER" id="PTHR21137">
    <property type="entry name" value="ODORANT RECEPTOR"/>
    <property type="match status" value="1"/>
</dbReference>
<keyword evidence="8 10" id="KW-0675">Receptor</keyword>
<proteinExistence type="inferred from homology"/>
<comment type="subcellular location">
    <subcellularLocation>
        <location evidence="1 10">Cell membrane</location>
        <topology evidence="1 10">Multi-pass membrane protein</topology>
    </subcellularLocation>
</comment>
<dbReference type="InterPro" id="IPR004117">
    <property type="entry name" value="7tm6_olfct_rcpt"/>
</dbReference>
<evidence type="ECO:0000256" key="3">
    <source>
        <dbReference type="ARBA" id="ARBA00022606"/>
    </source>
</evidence>
<evidence type="ECO:0000256" key="1">
    <source>
        <dbReference type="ARBA" id="ARBA00004651"/>
    </source>
</evidence>
<keyword evidence="6 10" id="KW-1133">Transmembrane helix</keyword>
<keyword evidence="4 10" id="KW-0812">Transmembrane</keyword>
<dbReference type="GO" id="GO:0005886">
    <property type="term" value="C:plasma membrane"/>
    <property type="evidence" value="ECO:0007669"/>
    <property type="project" value="UniProtKB-SubCell"/>
</dbReference>
<reference evidence="11" key="1">
    <citation type="journal article" date="2018" name="Genome Res.">
        <title>The genomic architecture and molecular evolution of ant odorant receptors.</title>
        <authorList>
            <person name="McKenzie S.K."/>
            <person name="Kronauer D.J.C."/>
        </authorList>
    </citation>
    <scope>NUCLEOTIDE SEQUENCE [LARGE SCALE GENOMIC DNA]</scope>
    <source>
        <strain evidence="11">Clonal line C1</strain>
    </source>
</reference>
<feature type="transmembrane region" description="Helical" evidence="10">
    <location>
        <begin position="177"/>
        <end position="204"/>
    </location>
</feature>
<name>A0A3L8DW11_OOCBI</name>
<keyword evidence="2" id="KW-1003">Cell membrane</keyword>
<comment type="caution">
    <text evidence="10">Lacks conserved residue(s) required for the propagation of feature annotation.</text>
</comment>
<gene>
    <name evidence="11" type="ORF">DMN91_002635</name>
</gene>
<keyword evidence="3 10" id="KW-0716">Sensory transduction</keyword>
<evidence type="ECO:0000256" key="5">
    <source>
        <dbReference type="ARBA" id="ARBA00022725"/>
    </source>
</evidence>
<comment type="similarity">
    <text evidence="10">Belongs to the insect chemoreceptor superfamily. Heteromeric odorant receptor channel (TC 1.A.69) family.</text>
</comment>
<dbReference type="EMBL" id="QOIP01000003">
    <property type="protein sequence ID" value="RLU24546.1"/>
    <property type="molecule type" value="Genomic_DNA"/>
</dbReference>
<reference evidence="11" key="2">
    <citation type="submission" date="2018-07" db="EMBL/GenBank/DDBJ databases">
        <authorList>
            <person name="Mckenzie S.K."/>
            <person name="Kronauer D.J.C."/>
        </authorList>
    </citation>
    <scope>NUCLEOTIDE SEQUENCE</scope>
    <source>
        <strain evidence="11">Clonal line C1</strain>
    </source>
</reference>
<keyword evidence="9 10" id="KW-0807">Transducer</keyword>
<evidence type="ECO:0000256" key="10">
    <source>
        <dbReference type="RuleBase" id="RU351113"/>
    </source>
</evidence>
<evidence type="ECO:0000256" key="2">
    <source>
        <dbReference type="ARBA" id="ARBA00022475"/>
    </source>
</evidence>
<dbReference type="GO" id="GO:0005549">
    <property type="term" value="F:odorant binding"/>
    <property type="evidence" value="ECO:0007669"/>
    <property type="project" value="InterPro"/>
</dbReference>
<feature type="transmembrane region" description="Helical" evidence="10">
    <location>
        <begin position="31"/>
        <end position="53"/>
    </location>
</feature>
<sequence>MSVYNSRYYYLNKVVLSIVGLWPYQSRLEGNVMAIITLLFVGSYAVLELWCLIAGITDLSIVIENLSPTVTHFLVLGKMVNNLYNNYKMKDLLDRIEETWKMIPTGPENEILQKYAEESRSYTVHYALAMYAVWICYSMMPYVMSGLYMFVPTNETYETQYPFRVEHVIDMEKYFNLLMLFGIISVFYIVSIVVAVDCIFVLCIQHTCTLFEGIRSLDCVQAEAQWMLKPNVADDEAYHIIIGCIKSYKNALNFSEVLASVYSTFFLFMLGIVILCLSFSAAELMLLDNQVDAFIRISSLNMGQSLHIYYLSFMSQQMIDYSSGMQEVIYSCDWYAISLRARQLLHFTLLRSSKPCQITAGNMYVMSMENFGSIIKAYVSYFTMLLSLR</sequence>
<keyword evidence="5 10" id="KW-0552">Olfaction</keyword>
<evidence type="ECO:0000256" key="6">
    <source>
        <dbReference type="ARBA" id="ARBA00022989"/>
    </source>
</evidence>
<evidence type="ECO:0000256" key="7">
    <source>
        <dbReference type="ARBA" id="ARBA00023136"/>
    </source>
</evidence>
<evidence type="ECO:0000256" key="4">
    <source>
        <dbReference type="ARBA" id="ARBA00022692"/>
    </source>
</evidence>
<dbReference type="Pfam" id="PF02949">
    <property type="entry name" value="7tm_6"/>
    <property type="match status" value="1"/>
</dbReference>
<accession>A0A3L8DW11</accession>
<dbReference type="GO" id="GO:0007165">
    <property type="term" value="P:signal transduction"/>
    <property type="evidence" value="ECO:0007669"/>
    <property type="project" value="UniProtKB-KW"/>
</dbReference>
<feature type="transmembrane region" description="Helical" evidence="10">
    <location>
        <begin position="128"/>
        <end position="151"/>
    </location>
</feature>
<keyword evidence="7 10" id="KW-0472">Membrane</keyword>
<dbReference type="AlphaFoldDB" id="A0A3L8DW11"/>
<protein>
    <recommendedName>
        <fullName evidence="10">Odorant receptor</fullName>
    </recommendedName>
</protein>
<dbReference type="GO" id="GO:0004984">
    <property type="term" value="F:olfactory receptor activity"/>
    <property type="evidence" value="ECO:0007669"/>
    <property type="project" value="InterPro"/>
</dbReference>
<evidence type="ECO:0000256" key="9">
    <source>
        <dbReference type="ARBA" id="ARBA00023224"/>
    </source>
</evidence>
<dbReference type="OrthoDB" id="7548151at2759"/>
<feature type="transmembrane region" description="Helical" evidence="10">
    <location>
        <begin position="257"/>
        <end position="281"/>
    </location>
</feature>
<evidence type="ECO:0000313" key="11">
    <source>
        <dbReference type="EMBL" id="RLU24546.1"/>
    </source>
</evidence>
<dbReference type="PANTHER" id="PTHR21137:SF35">
    <property type="entry name" value="ODORANT RECEPTOR 19A-RELATED"/>
    <property type="match status" value="1"/>
</dbReference>